<reference evidence="3" key="3">
    <citation type="submission" date="2015-06" db="UniProtKB">
        <authorList>
            <consortium name="EnsemblMetazoa"/>
        </authorList>
    </citation>
    <scope>IDENTIFICATION</scope>
</reference>
<sequence>MPIERIPIVHKFGIISHSQRLELQERLLKQSYLQSSAASRKSIASKNPLEVTEEFIQQFNGTENYEEKEKMEDVASKMLHRIKRRAGLKDGGKGSHVDIPIAWTELSQLAQCKGKIQEDCLDLLITSLDQGPLEAVHIPALFFLAETALYWLRTDAIHQPYLRTGELKLLRMGQLVFTRLFFHHMTGHLHGHDDFKRRLHTYLDGFADSQEAYNPYPNALLSMRYIADVGKMIIGDCYSVDGDMKEGVGYEEPQELNETASDQQSETLHTGTVSSSVHDLSPTLWHALDVWRCVRHLGNGLNNALSSLANCGMGLASESWVDGLCALLVLADAAKVDVKALRTLQQLAQGTPPAQSNPALALRASYTPTHDLLQTDAGTGTFAFSPGYTTGGSRKTSGFRSEPNEDGISAYIPSFEESNISPTKLPSILASDFASKSRLRVSMREPLPSSRQCLPKPKSVDLSPDTARGVDAGSLFGDSQSSDASTDLTYSNQVRPELTGLHSWHWEVAITYADVLTDICLHGATSNVQKIALLGRISDARSPERLTGVRKCPISSAGLLDLVNFKACKESNDRGTACLFFVYIVIIDVLCAGPNDWSWRVRYAAIQGLVKICRCCVNDSTKEGLRTVAWNTLVNVPSKEKDSRVLEALKVGQVDANIENLLREHLSVPATAIGAKIASGLSHVYLPALPPPVKSRPPEKKSKPKVALVHPVRSMEPVRTTLREEIMLATALHEPLVSYDTRTKYDLNRIVEDQWRKELQVQLDDGEKDRQEALQKRQTDEEKRQKKVDQNRRQKLESNKTPKRFTPADKVIAVK</sequence>
<dbReference type="Proteomes" id="UP000014760">
    <property type="component" value="Unassembled WGS sequence"/>
</dbReference>
<feature type="compositionally biased region" description="Basic and acidic residues" evidence="1">
    <location>
        <begin position="765"/>
        <end position="800"/>
    </location>
</feature>
<accession>R7TJS3</accession>
<dbReference type="EnsemblMetazoa" id="CapteT201911">
    <property type="protein sequence ID" value="CapteP201911"/>
    <property type="gene ID" value="CapteG201911"/>
</dbReference>
<evidence type="ECO:0000256" key="1">
    <source>
        <dbReference type="SAM" id="MobiDB-lite"/>
    </source>
</evidence>
<dbReference type="OMA" id="DHHWQEE"/>
<dbReference type="STRING" id="283909.R7TJS3"/>
<dbReference type="OrthoDB" id="10016194at2759"/>
<dbReference type="HOGENOM" id="CLU_015366_0_0_1"/>
<protein>
    <recommendedName>
        <fullName evidence="5">Transmembrane protein 232</fullName>
    </recommendedName>
</protein>
<feature type="region of interest" description="Disordered" evidence="1">
    <location>
        <begin position="765"/>
        <end position="815"/>
    </location>
</feature>
<evidence type="ECO:0000313" key="4">
    <source>
        <dbReference type="Proteomes" id="UP000014760"/>
    </source>
</evidence>
<dbReference type="InterPro" id="IPR031747">
    <property type="entry name" value="TMEM232"/>
</dbReference>
<dbReference type="Pfam" id="PF15877">
    <property type="entry name" value="TMEM232"/>
    <property type="match status" value="2"/>
</dbReference>
<dbReference type="EMBL" id="AMQN01002940">
    <property type="status" value="NOT_ANNOTATED_CDS"/>
    <property type="molecule type" value="Genomic_DNA"/>
</dbReference>
<feature type="region of interest" description="Disordered" evidence="1">
    <location>
        <begin position="444"/>
        <end position="464"/>
    </location>
</feature>
<keyword evidence="4" id="KW-1185">Reference proteome</keyword>
<gene>
    <name evidence="2" type="ORF">CAPTEDRAFT_201911</name>
</gene>
<reference evidence="2 4" key="2">
    <citation type="journal article" date="2013" name="Nature">
        <title>Insights into bilaterian evolution from three spiralian genomes.</title>
        <authorList>
            <person name="Simakov O."/>
            <person name="Marletaz F."/>
            <person name="Cho S.J."/>
            <person name="Edsinger-Gonzales E."/>
            <person name="Havlak P."/>
            <person name="Hellsten U."/>
            <person name="Kuo D.H."/>
            <person name="Larsson T."/>
            <person name="Lv J."/>
            <person name="Arendt D."/>
            <person name="Savage R."/>
            <person name="Osoegawa K."/>
            <person name="de Jong P."/>
            <person name="Grimwood J."/>
            <person name="Chapman J.A."/>
            <person name="Shapiro H."/>
            <person name="Aerts A."/>
            <person name="Otillar R.P."/>
            <person name="Terry A.Y."/>
            <person name="Boore J.L."/>
            <person name="Grigoriev I.V."/>
            <person name="Lindberg D.R."/>
            <person name="Seaver E.C."/>
            <person name="Weisblat D.A."/>
            <person name="Putnam N.H."/>
            <person name="Rokhsar D.S."/>
        </authorList>
    </citation>
    <scope>NUCLEOTIDE SEQUENCE</scope>
    <source>
        <strain evidence="2 4">I ESC-2004</strain>
    </source>
</reference>
<dbReference type="AlphaFoldDB" id="R7TJS3"/>
<organism evidence="2">
    <name type="scientific">Capitella teleta</name>
    <name type="common">Polychaete worm</name>
    <dbReference type="NCBI Taxonomy" id="283909"/>
    <lineage>
        <taxon>Eukaryota</taxon>
        <taxon>Metazoa</taxon>
        <taxon>Spiralia</taxon>
        <taxon>Lophotrochozoa</taxon>
        <taxon>Annelida</taxon>
        <taxon>Polychaeta</taxon>
        <taxon>Sedentaria</taxon>
        <taxon>Scolecida</taxon>
        <taxon>Capitellidae</taxon>
        <taxon>Capitella</taxon>
    </lineage>
</organism>
<name>R7TJS3_CAPTE</name>
<feature type="region of interest" description="Disordered" evidence="1">
    <location>
        <begin position="256"/>
        <end position="277"/>
    </location>
</feature>
<dbReference type="PANTHER" id="PTHR28651:SF1">
    <property type="entry name" value="TRANSMEMBRANE PROTEIN 232"/>
    <property type="match status" value="1"/>
</dbReference>
<evidence type="ECO:0008006" key="5">
    <source>
        <dbReference type="Google" id="ProtNLM"/>
    </source>
</evidence>
<reference evidence="4" key="1">
    <citation type="submission" date="2012-12" db="EMBL/GenBank/DDBJ databases">
        <authorList>
            <person name="Hellsten U."/>
            <person name="Grimwood J."/>
            <person name="Chapman J.A."/>
            <person name="Shapiro H."/>
            <person name="Aerts A."/>
            <person name="Otillar R.P."/>
            <person name="Terry A.Y."/>
            <person name="Boore J.L."/>
            <person name="Simakov O."/>
            <person name="Marletaz F."/>
            <person name="Cho S.-J."/>
            <person name="Edsinger-Gonzales E."/>
            <person name="Havlak P."/>
            <person name="Kuo D.-H."/>
            <person name="Larsson T."/>
            <person name="Lv J."/>
            <person name="Arendt D."/>
            <person name="Savage R."/>
            <person name="Osoegawa K."/>
            <person name="de Jong P."/>
            <person name="Lindberg D.R."/>
            <person name="Seaver E.C."/>
            <person name="Weisblat D.A."/>
            <person name="Putnam N.H."/>
            <person name="Grigoriev I.V."/>
            <person name="Rokhsar D.S."/>
        </authorList>
    </citation>
    <scope>NUCLEOTIDE SEQUENCE</scope>
    <source>
        <strain evidence="4">I ESC-2004</strain>
    </source>
</reference>
<dbReference type="PANTHER" id="PTHR28651">
    <property type="entry name" value="TRANSMEMBRANE PROTEIN 232"/>
    <property type="match status" value="1"/>
</dbReference>
<evidence type="ECO:0000313" key="2">
    <source>
        <dbReference type="EMBL" id="ELT91335.1"/>
    </source>
</evidence>
<evidence type="ECO:0000313" key="3">
    <source>
        <dbReference type="EnsemblMetazoa" id="CapteP201911"/>
    </source>
</evidence>
<proteinExistence type="predicted"/>
<dbReference type="EMBL" id="KB310543">
    <property type="protein sequence ID" value="ELT91335.1"/>
    <property type="molecule type" value="Genomic_DNA"/>
</dbReference>